<comment type="caution">
    <text evidence="2">The sequence shown here is derived from an EMBL/GenBank/DDBJ whole genome shotgun (WGS) entry which is preliminary data.</text>
</comment>
<reference evidence="2" key="1">
    <citation type="submission" date="2019-06" db="EMBL/GenBank/DDBJ databases">
        <authorList>
            <person name="Gan P."/>
            <person name="Shirasu K."/>
        </authorList>
    </citation>
    <scope>NUCLEOTIDE SEQUENCE [LARGE SCALE GENOMIC DNA]</scope>
    <source>
        <strain evidence="2">CAD2</strain>
    </source>
</reference>
<dbReference type="EMBL" id="QPMT01000025">
    <property type="protein sequence ID" value="KAF4857541.1"/>
    <property type="molecule type" value="Genomic_DNA"/>
</dbReference>
<organism evidence="2 3">
    <name type="scientific">Colletotrichum siamense</name>
    <name type="common">Anthracnose fungus</name>
    <dbReference type="NCBI Taxonomy" id="690259"/>
    <lineage>
        <taxon>Eukaryota</taxon>
        <taxon>Fungi</taxon>
        <taxon>Dikarya</taxon>
        <taxon>Ascomycota</taxon>
        <taxon>Pezizomycotina</taxon>
        <taxon>Sordariomycetes</taxon>
        <taxon>Hypocreomycetidae</taxon>
        <taxon>Glomerellales</taxon>
        <taxon>Glomerellaceae</taxon>
        <taxon>Colletotrichum</taxon>
        <taxon>Colletotrichum gloeosporioides species complex</taxon>
    </lineage>
</organism>
<evidence type="ECO:0000256" key="1">
    <source>
        <dbReference type="SAM" id="MobiDB-lite"/>
    </source>
</evidence>
<proteinExistence type="predicted"/>
<feature type="region of interest" description="Disordered" evidence="1">
    <location>
        <begin position="406"/>
        <end position="466"/>
    </location>
</feature>
<keyword evidence="3" id="KW-1185">Reference proteome</keyword>
<feature type="compositionally biased region" description="Polar residues" evidence="1">
    <location>
        <begin position="480"/>
        <end position="492"/>
    </location>
</feature>
<gene>
    <name evidence="2" type="ORF">CGCSCA2_v008134</name>
</gene>
<sequence>MANEVDFASQGDVINLGSLTHMLTGRVLKALSDGKVDIYAVGAAFWLGARVPIRSSLADTVHAHVAQRRGYQSVLSKALSIGWGHSTPVVEMTRTRAGTNALLRVGALGTGATPFQAAQCLSELLAVFGISLERLPSVDVLKELVAYLTPFVYDLGFSKVLQHITDVIEGSLEAEILSQSEGDRDRKPDRQPFWELRHLGSASALAGAIKQLLHTSQNRQEHYMILEMRGSWLPAFASHLLGMSVELRCNGKLLWACGGDKGGVVFQLGTHPMEKFSIQPSDKPQILIASPETINDDTVLAIDYLIGEAVEGILAKRPQLDSDMIDSVHAAIRRMSKQMLASLVITPDRSWATGSYRPYRTTGEFNNAQSLEEVLGVLCIKLVDHESTENFPRLIRRMGEGWRRPLEKSLHARPPTSTSRLILKPSASPERPPYPSLQSHASSCSSSSSSFSSSSSPSPSPAVHQLRCSPDFANIRERLSGSTKAETSSTVALNPLPLPKSVVPPTLPQNSDSRPPITMGPASHGLTYMARDQVLRLAGLCDRHQSDVDVVADTMIDTINYVARGVGCICQRIGMIIHNTSIIALALSHCRFNPLNLRLPESSIIDGWAIHKSWCASFIPAPAPNGRMPDPMPRFTNETLTDMMHYLAQVFCVDYTSQWKRNTSLPNEHGPRRRQRHLGLSGGTYTIHYSCIMENDCYDEYGRMISIRTGRASVAGSLRNTIDETSRIDWYDWPAMEPSLLAGGSLLQPHYRPPKTKVSMYVALHETTIELKPYVENENSRIKTWEFTKCMDALLSSIRIPVCEHRLDSSYELQKNNEVALEGFHIASYKKRSSERVLVLALQGNKMEQLLACGNLLQEAETNPSTSRDPTVARNETRKRGVLQMNACLKCCIQLAQRDEDSHPWVIIGG</sequence>
<dbReference type="AlphaFoldDB" id="A0A9P5EQC1"/>
<evidence type="ECO:0000313" key="3">
    <source>
        <dbReference type="Proteomes" id="UP000711996"/>
    </source>
</evidence>
<evidence type="ECO:0000313" key="2">
    <source>
        <dbReference type="EMBL" id="KAF4857541.1"/>
    </source>
</evidence>
<feature type="region of interest" description="Disordered" evidence="1">
    <location>
        <begin position="480"/>
        <end position="516"/>
    </location>
</feature>
<feature type="compositionally biased region" description="Low complexity" evidence="1">
    <location>
        <begin position="436"/>
        <end position="457"/>
    </location>
</feature>
<protein>
    <submittedName>
        <fullName evidence="2">Uncharacterized protein</fullName>
    </submittedName>
</protein>
<dbReference type="Proteomes" id="UP000711996">
    <property type="component" value="Unassembled WGS sequence"/>
</dbReference>
<accession>A0A9P5EQC1</accession>
<name>A0A9P5EQC1_COLSI</name>
<dbReference type="OrthoDB" id="5425805at2759"/>